<organism evidence="2 3">
    <name type="scientific">Salinimonas sediminis</name>
    <dbReference type="NCBI Taxonomy" id="2303538"/>
    <lineage>
        <taxon>Bacteria</taxon>
        <taxon>Pseudomonadati</taxon>
        <taxon>Pseudomonadota</taxon>
        <taxon>Gammaproteobacteria</taxon>
        <taxon>Alteromonadales</taxon>
        <taxon>Alteromonadaceae</taxon>
        <taxon>Alteromonas/Salinimonas group</taxon>
        <taxon>Salinimonas</taxon>
    </lineage>
</organism>
<dbReference type="InterPro" id="IPR001296">
    <property type="entry name" value="Glyco_trans_1"/>
</dbReference>
<evidence type="ECO:0000313" key="3">
    <source>
        <dbReference type="Proteomes" id="UP000262073"/>
    </source>
</evidence>
<protein>
    <submittedName>
        <fullName evidence="2">Glycosyltransferase family 1 protein</fullName>
    </submittedName>
</protein>
<keyword evidence="3" id="KW-1185">Reference proteome</keyword>
<name>A0A346NMW1_9ALTE</name>
<dbReference type="Pfam" id="PF00534">
    <property type="entry name" value="Glycos_transf_1"/>
    <property type="match status" value="1"/>
</dbReference>
<dbReference type="EMBL" id="CP031769">
    <property type="protein sequence ID" value="AXR06868.1"/>
    <property type="molecule type" value="Genomic_DNA"/>
</dbReference>
<evidence type="ECO:0000313" key="2">
    <source>
        <dbReference type="EMBL" id="AXR06868.1"/>
    </source>
</evidence>
<dbReference type="GO" id="GO:1901135">
    <property type="term" value="P:carbohydrate derivative metabolic process"/>
    <property type="evidence" value="ECO:0007669"/>
    <property type="project" value="UniProtKB-ARBA"/>
</dbReference>
<dbReference type="CDD" id="cd03801">
    <property type="entry name" value="GT4_PimA-like"/>
    <property type="match status" value="1"/>
</dbReference>
<dbReference type="RefSeq" id="WP_108567201.1">
    <property type="nucleotide sequence ID" value="NZ_CP031769.1"/>
</dbReference>
<dbReference type="PANTHER" id="PTHR12526">
    <property type="entry name" value="GLYCOSYLTRANSFERASE"/>
    <property type="match status" value="1"/>
</dbReference>
<gene>
    <name evidence="2" type="ORF">D0Y50_11165</name>
</gene>
<keyword evidence="2" id="KW-0808">Transferase</keyword>
<evidence type="ECO:0000259" key="1">
    <source>
        <dbReference type="Pfam" id="PF00534"/>
    </source>
</evidence>
<dbReference type="KEGG" id="salm:D0Y50_11165"/>
<dbReference type="OrthoDB" id="9768937at2"/>
<feature type="domain" description="Glycosyl transferase family 1" evidence="1">
    <location>
        <begin position="167"/>
        <end position="324"/>
    </location>
</feature>
<accession>A0A346NMW1</accession>
<reference evidence="2 3" key="1">
    <citation type="submission" date="2018-08" db="EMBL/GenBank/DDBJ databases">
        <title>Salinimonas sediminis sp. nov., a piezophilic bacterium isolated from a deep-sea sediment sample from the New Britain Trench.</title>
        <authorList>
            <person name="Cao J."/>
        </authorList>
    </citation>
    <scope>NUCLEOTIDE SEQUENCE [LARGE SCALE GENOMIC DNA]</scope>
    <source>
        <strain evidence="2 3">N102</strain>
    </source>
</reference>
<dbReference type="AlphaFoldDB" id="A0A346NMW1"/>
<dbReference type="SUPFAM" id="SSF53756">
    <property type="entry name" value="UDP-Glycosyltransferase/glycogen phosphorylase"/>
    <property type="match status" value="1"/>
</dbReference>
<dbReference type="Proteomes" id="UP000262073">
    <property type="component" value="Chromosome"/>
</dbReference>
<dbReference type="GO" id="GO:0016757">
    <property type="term" value="F:glycosyltransferase activity"/>
    <property type="evidence" value="ECO:0007669"/>
    <property type="project" value="InterPro"/>
</dbReference>
<sequence length="348" mass="39577">MNKKRKIFVVGTAQVGGIDSVIKNLAICMGDNYTFKRIATHDAVSAPRKAMLFIRAFLQILYFSIVERKPIFHLHMSYNGSFWRKLIYTETIKLLGGKVVVHLHGSEFRDFIERSGRFTTALVNRLVKKADKFLVLSDYWADYIRSIVKKYSHNKIEVLRNFALVENKNGLKKQARNFLFVGAIIKRKGIYDLLNALKYVSNIHLHVCGDGELEECERLVNELGIAEKVKFHGWIDGFKKVELMEVCEALILPSYNEGLPIVILEAMQLNTPIITTPVGGIPEVIKHKETGYLVEPGNIKEIVEAINVISTDTLVTENIAKNAKALYENEYCHTISIPKLIHIYDQVA</sequence>
<proteinExistence type="predicted"/>
<dbReference type="PANTHER" id="PTHR12526:SF637">
    <property type="entry name" value="GLYCOSYLTRANSFERASE EPSF-RELATED"/>
    <property type="match status" value="1"/>
</dbReference>
<dbReference type="Gene3D" id="3.40.50.2000">
    <property type="entry name" value="Glycogen Phosphorylase B"/>
    <property type="match status" value="2"/>
</dbReference>